<dbReference type="EMBL" id="CP139368">
    <property type="protein sequence ID" value="WPR90718.1"/>
    <property type="molecule type" value="Genomic_DNA"/>
</dbReference>
<dbReference type="GO" id="GO:0005524">
    <property type="term" value="F:ATP binding"/>
    <property type="evidence" value="ECO:0007669"/>
    <property type="project" value="UniProtKB-KW"/>
</dbReference>
<dbReference type="PROSITE" id="PS50893">
    <property type="entry name" value="ABC_TRANSPORTER_2"/>
    <property type="match status" value="1"/>
</dbReference>
<dbReference type="Gene3D" id="3.40.50.300">
    <property type="entry name" value="P-loop containing nucleotide triphosphate hydrolases"/>
    <property type="match status" value="1"/>
</dbReference>
<gene>
    <name evidence="6" type="ORF">SM116_05345</name>
</gene>
<dbReference type="CDD" id="cd03257">
    <property type="entry name" value="ABC_NikE_OppD_transporters"/>
    <property type="match status" value="1"/>
</dbReference>
<dbReference type="SUPFAM" id="SSF52540">
    <property type="entry name" value="P-loop containing nucleoside triphosphate hydrolases"/>
    <property type="match status" value="1"/>
</dbReference>
<proteinExistence type="inferred from homology"/>
<dbReference type="InterPro" id="IPR003593">
    <property type="entry name" value="AAA+_ATPase"/>
</dbReference>
<evidence type="ECO:0000313" key="6">
    <source>
        <dbReference type="EMBL" id="WPR90718.1"/>
    </source>
</evidence>
<accession>A0ABZ0SPY0</accession>
<dbReference type="PANTHER" id="PTHR43776:SF7">
    <property type="entry name" value="D,D-DIPEPTIDE TRANSPORT ATP-BINDING PROTEIN DDPF-RELATED"/>
    <property type="match status" value="1"/>
</dbReference>
<name>A0ABZ0SPY0_9MICO</name>
<dbReference type="InterPro" id="IPR050319">
    <property type="entry name" value="ABC_transp_ATP-bind"/>
</dbReference>
<dbReference type="Pfam" id="PF00005">
    <property type="entry name" value="ABC_tran"/>
    <property type="match status" value="1"/>
</dbReference>
<organism evidence="6 7">
    <name type="scientific">Microbacterium rhizosphaerae</name>
    <dbReference type="NCBI Taxonomy" id="1678237"/>
    <lineage>
        <taxon>Bacteria</taxon>
        <taxon>Bacillati</taxon>
        <taxon>Actinomycetota</taxon>
        <taxon>Actinomycetes</taxon>
        <taxon>Micrococcales</taxon>
        <taxon>Microbacteriaceae</taxon>
        <taxon>Microbacterium</taxon>
    </lineage>
</organism>
<dbReference type="PROSITE" id="PS00211">
    <property type="entry name" value="ABC_TRANSPORTER_1"/>
    <property type="match status" value="1"/>
</dbReference>
<evidence type="ECO:0000256" key="1">
    <source>
        <dbReference type="ARBA" id="ARBA00005417"/>
    </source>
</evidence>
<reference evidence="6 7" key="1">
    <citation type="submission" date="2023-11" db="EMBL/GenBank/DDBJ databases">
        <title>Genome sequence of Microbacterium rhizosphaerae KACC 19337.</title>
        <authorList>
            <person name="Choi H."/>
            <person name="Kim S."/>
            <person name="Kim Y."/>
            <person name="Kwon S.-W."/>
            <person name="Heo J."/>
        </authorList>
    </citation>
    <scope>NUCLEOTIDE SEQUENCE [LARGE SCALE GENOMIC DNA]</scope>
    <source>
        <strain evidence="6 7">KACC 19337</strain>
    </source>
</reference>
<dbReference type="InterPro" id="IPR027417">
    <property type="entry name" value="P-loop_NTPase"/>
</dbReference>
<evidence type="ECO:0000256" key="4">
    <source>
        <dbReference type="ARBA" id="ARBA00022840"/>
    </source>
</evidence>
<evidence type="ECO:0000313" key="7">
    <source>
        <dbReference type="Proteomes" id="UP001323798"/>
    </source>
</evidence>
<dbReference type="InterPro" id="IPR017871">
    <property type="entry name" value="ABC_transporter-like_CS"/>
</dbReference>
<keyword evidence="2" id="KW-0813">Transport</keyword>
<keyword evidence="4 6" id="KW-0067">ATP-binding</keyword>
<evidence type="ECO:0000256" key="2">
    <source>
        <dbReference type="ARBA" id="ARBA00022448"/>
    </source>
</evidence>
<protein>
    <submittedName>
        <fullName evidence="6">ATP-binding cassette domain-containing protein</fullName>
    </submittedName>
</protein>
<dbReference type="RefSeq" id="WP_320943422.1">
    <property type="nucleotide sequence ID" value="NZ_BAABEU010000011.1"/>
</dbReference>
<dbReference type="PANTHER" id="PTHR43776">
    <property type="entry name" value="TRANSPORT ATP-BINDING PROTEIN"/>
    <property type="match status" value="1"/>
</dbReference>
<keyword evidence="7" id="KW-1185">Reference proteome</keyword>
<dbReference type="Proteomes" id="UP001323798">
    <property type="component" value="Chromosome"/>
</dbReference>
<sequence>MNGDVLLRVDGLSKRFGRGRRAHQALEDVTFEVRQGEILGLVGESGSGKSTIIRCVVGLEKETSGSIRYDGIDPAHPRHGELERYRREVQMVFQDPYSSLDPRMTVRQIVEEPMLVIGGFSARERRARVDELMHTVGLLPEHLDRNPRHFSGGQRQRIAIVRALVVGPRVLLCDEPVSALDVSVQAQVLNLLKDMQRQLDLTVLFVSHDLAVVKYLCSRIVVLNKGVIAEAGSVADIYGHPQDDYTKALLEAVPVPDPGQERARRALRLEKLAAMS</sequence>
<dbReference type="InterPro" id="IPR003439">
    <property type="entry name" value="ABC_transporter-like_ATP-bd"/>
</dbReference>
<keyword evidence="3" id="KW-0547">Nucleotide-binding</keyword>
<evidence type="ECO:0000259" key="5">
    <source>
        <dbReference type="PROSITE" id="PS50893"/>
    </source>
</evidence>
<comment type="similarity">
    <text evidence="1">Belongs to the ABC transporter superfamily.</text>
</comment>
<feature type="domain" description="ABC transporter" evidence="5">
    <location>
        <begin position="7"/>
        <end position="250"/>
    </location>
</feature>
<evidence type="ECO:0000256" key="3">
    <source>
        <dbReference type="ARBA" id="ARBA00022741"/>
    </source>
</evidence>
<dbReference type="SMART" id="SM00382">
    <property type="entry name" value="AAA"/>
    <property type="match status" value="1"/>
</dbReference>